<sequence>MKIINIREFDKGSITVYSSFDESLFLAKEVAGWFGHSNPRMMLQSIDSDEKVVNDI</sequence>
<proteinExistence type="predicted"/>
<gene>
    <name evidence="1" type="ORF">CPJCM30710_27800</name>
</gene>
<evidence type="ECO:0000313" key="1">
    <source>
        <dbReference type="EMBL" id="GIM30114.1"/>
    </source>
</evidence>
<protein>
    <submittedName>
        <fullName evidence="1">Uncharacterized protein</fullName>
    </submittedName>
</protein>
<evidence type="ECO:0000313" key="2">
    <source>
        <dbReference type="Proteomes" id="UP000679179"/>
    </source>
</evidence>
<dbReference type="EMBL" id="BOPZ01000027">
    <property type="protein sequence ID" value="GIM30114.1"/>
    <property type="molecule type" value="Genomic_DNA"/>
</dbReference>
<accession>A0A919S1G3</accession>
<keyword evidence="2" id="KW-1185">Reference proteome</keyword>
<comment type="caution">
    <text evidence="1">The sequence shown here is derived from an EMBL/GenBank/DDBJ whole genome shotgun (WGS) entry which is preliminary data.</text>
</comment>
<dbReference type="AlphaFoldDB" id="A0A919S1G3"/>
<reference evidence="1" key="1">
    <citation type="submission" date="2021-03" db="EMBL/GenBank/DDBJ databases">
        <title>Taxonomic study of Clostridium polyendosporum from meadow-gley soil under rice.</title>
        <authorList>
            <person name="Kobayashi H."/>
            <person name="Tanizawa Y."/>
            <person name="Yagura M."/>
        </authorList>
    </citation>
    <scope>NUCLEOTIDE SEQUENCE</scope>
    <source>
        <strain evidence="1">JCM 30710</strain>
    </source>
</reference>
<dbReference type="Proteomes" id="UP000679179">
    <property type="component" value="Unassembled WGS sequence"/>
</dbReference>
<name>A0A919S1G3_9CLOT</name>
<organism evidence="1 2">
    <name type="scientific">Clostridium polyendosporum</name>
    <dbReference type="NCBI Taxonomy" id="69208"/>
    <lineage>
        <taxon>Bacteria</taxon>
        <taxon>Bacillati</taxon>
        <taxon>Bacillota</taxon>
        <taxon>Clostridia</taxon>
        <taxon>Eubacteriales</taxon>
        <taxon>Clostridiaceae</taxon>
        <taxon>Clostridium</taxon>
    </lineage>
</organism>